<gene>
    <name evidence="2" type="ORF">XU08_C0001G0231</name>
</gene>
<sequence length="73" mass="8308">MDWLGMTLTFVSTYLLARKNRWGWAINWAACLVWMVYAIWIAHSIPIVILNVVLIVTSVRGFRNWGTGPAKSA</sequence>
<dbReference type="AlphaFoldDB" id="A0A0T5ZYD3"/>
<name>A0A0T5ZYD3_UNCKA</name>
<keyword evidence="1" id="KW-1133">Transmembrane helix</keyword>
<feature type="transmembrane region" description="Helical" evidence="1">
    <location>
        <begin position="33"/>
        <end position="56"/>
    </location>
</feature>
<protein>
    <submittedName>
        <fullName evidence="2">Uncharacterized protein</fullName>
    </submittedName>
</protein>
<dbReference type="Proteomes" id="UP000051297">
    <property type="component" value="Unassembled WGS sequence"/>
</dbReference>
<keyword evidence="1" id="KW-0472">Membrane</keyword>
<dbReference type="STRING" id="1576480.XU08_C0001G0231"/>
<evidence type="ECO:0000313" key="2">
    <source>
        <dbReference type="EMBL" id="KRT67820.1"/>
    </source>
</evidence>
<evidence type="ECO:0000256" key="1">
    <source>
        <dbReference type="SAM" id="Phobius"/>
    </source>
</evidence>
<comment type="caution">
    <text evidence="2">The sequence shown here is derived from an EMBL/GenBank/DDBJ whole genome shotgun (WGS) entry which is preliminary data.</text>
</comment>
<keyword evidence="1" id="KW-0812">Transmembrane</keyword>
<evidence type="ECO:0000313" key="3">
    <source>
        <dbReference type="Proteomes" id="UP000051297"/>
    </source>
</evidence>
<organism evidence="2 3">
    <name type="scientific">candidate division WWE3 bacterium CSP1-7</name>
    <dbReference type="NCBI Taxonomy" id="1576480"/>
    <lineage>
        <taxon>Bacteria</taxon>
        <taxon>Katanobacteria</taxon>
    </lineage>
</organism>
<proteinExistence type="predicted"/>
<accession>A0A0T5ZYD3</accession>
<dbReference type="EMBL" id="LDXK01000001">
    <property type="protein sequence ID" value="KRT67820.1"/>
    <property type="molecule type" value="Genomic_DNA"/>
</dbReference>
<reference evidence="2 3" key="1">
    <citation type="submission" date="2015-05" db="EMBL/GenBank/DDBJ databases">
        <title>Critical biogeochemical functions in the subsurface are associated with bacteria from new phyla and little studied lineages.</title>
        <authorList>
            <person name="Hug L.A."/>
            <person name="Thomas B.C."/>
            <person name="Sharon I."/>
            <person name="Brown C.T."/>
            <person name="Sharma R."/>
            <person name="Hettich R.L."/>
            <person name="Wilkins M.J."/>
            <person name="Williams K.H."/>
            <person name="Singh A."/>
            <person name="Banfield J.F."/>
        </authorList>
    </citation>
    <scope>NUCLEOTIDE SEQUENCE [LARGE SCALE GENOMIC DNA]</scope>
    <source>
        <strain evidence="2">CSP1-7</strain>
    </source>
</reference>